<proteinExistence type="predicted"/>
<dbReference type="Proteomes" id="UP001152447">
    <property type="component" value="Unassembled WGS sequence"/>
</dbReference>
<dbReference type="EMBL" id="CAMAPB010000010">
    <property type="protein sequence ID" value="CAH9054255.1"/>
    <property type="molecule type" value="Genomic_DNA"/>
</dbReference>
<evidence type="ECO:0000313" key="2">
    <source>
        <dbReference type="EMBL" id="CAH9054255.1"/>
    </source>
</evidence>
<evidence type="ECO:0000256" key="1">
    <source>
        <dbReference type="SAM" id="SignalP"/>
    </source>
</evidence>
<sequence>MIYKSNLVAMLLCFSSGVALASGYFLFFKDSTRVFSAPKQAVISSANTQVNNQPTTLQGLVQVNKAQVADQQTQLAQHVVELNQRLEKKSIQLKQSQQQLKLNQLESVELDDELAIQFEQEADNLEWSYELEVALTDFLIINEFADSAELTALKCKQTICKFELTINQHAVNYGAKLWRELNDKLHLEPWWQQFKLSASQSNDARIEFTVSTQG</sequence>
<dbReference type="RefSeq" id="WP_262976289.1">
    <property type="nucleotide sequence ID" value="NZ_CAMAPB010000010.1"/>
</dbReference>
<keyword evidence="1" id="KW-0732">Signal</keyword>
<dbReference type="AlphaFoldDB" id="A0A9W4VNW3"/>
<gene>
    <name evidence="2" type="ORF">PSEHALCIP103_00994</name>
</gene>
<evidence type="ECO:0000313" key="3">
    <source>
        <dbReference type="Proteomes" id="UP001152447"/>
    </source>
</evidence>
<feature type="chain" id="PRO_5040980297" description="Orphan protein" evidence="1">
    <location>
        <begin position="22"/>
        <end position="214"/>
    </location>
</feature>
<comment type="caution">
    <text evidence="2">The sequence shown here is derived from an EMBL/GenBank/DDBJ whole genome shotgun (WGS) entry which is preliminary data.</text>
</comment>
<keyword evidence="3" id="KW-1185">Reference proteome</keyword>
<accession>A0A9W4VNW3</accession>
<evidence type="ECO:0008006" key="4">
    <source>
        <dbReference type="Google" id="ProtNLM"/>
    </source>
</evidence>
<organism evidence="2 3">
    <name type="scientific">Pseudoalteromonas haloplanktis</name>
    <name type="common">Alteromonas haloplanktis</name>
    <dbReference type="NCBI Taxonomy" id="228"/>
    <lineage>
        <taxon>Bacteria</taxon>
        <taxon>Pseudomonadati</taxon>
        <taxon>Pseudomonadota</taxon>
        <taxon>Gammaproteobacteria</taxon>
        <taxon>Alteromonadales</taxon>
        <taxon>Pseudoalteromonadaceae</taxon>
        <taxon>Pseudoalteromonas</taxon>
    </lineage>
</organism>
<feature type="signal peptide" evidence="1">
    <location>
        <begin position="1"/>
        <end position="21"/>
    </location>
</feature>
<protein>
    <recommendedName>
        <fullName evidence="4">Orphan protein</fullName>
    </recommendedName>
</protein>
<name>A0A9W4VNW3_PSEHA</name>
<reference evidence="2" key="1">
    <citation type="submission" date="2022-07" db="EMBL/GenBank/DDBJ databases">
        <authorList>
            <person name="Criscuolo A."/>
        </authorList>
    </citation>
    <scope>NUCLEOTIDE SEQUENCE</scope>
    <source>
        <strain evidence="2">CIP103197</strain>
    </source>
</reference>